<dbReference type="Gene3D" id="3.40.50.2300">
    <property type="match status" value="1"/>
</dbReference>
<dbReference type="PROSITE" id="PS50930">
    <property type="entry name" value="HTH_LYTTR"/>
    <property type="match status" value="1"/>
</dbReference>
<accession>A0ABV1RYL7</accession>
<evidence type="ECO:0000313" key="4">
    <source>
        <dbReference type="EMBL" id="MER2999494.1"/>
    </source>
</evidence>
<reference evidence="4 5" key="1">
    <citation type="submission" date="2024-06" db="EMBL/GenBank/DDBJ databases">
        <title>Pontibacter populi HYL7-15.</title>
        <authorList>
            <person name="Kim M.K."/>
        </authorList>
    </citation>
    <scope>NUCLEOTIDE SEQUENCE [LARGE SCALE GENOMIC DNA]</scope>
    <source>
        <strain evidence="4 5">HYL7-15</strain>
    </source>
</reference>
<sequence length="255" mass="29600">MRVLIIEDEELAARKLAMLVKRYDPVIEVVDILDSVKAAVAWFKECPAPDLVFLDIHLADGLSFEIFREIKLYTPIIFTTAYDEYALKAFELNSVDYLLKPVSPEDIARSLDKYKILHPEKRPNQLPAQMENLLRTMLQPQPQFKERFLVKVGQKILSLSVNDVAYFYSDERLVLIMTHDQQKLPVDYTLDELTELLDPNVFFRVSRQFIVKFEAIAAMYAYSNSRIKLSLHPIEPKEVIVSGEKAGTFKKWLDR</sequence>
<comment type="caution">
    <text evidence="4">The sequence shown here is derived from an EMBL/GenBank/DDBJ whole genome shotgun (WGS) entry which is preliminary data.</text>
</comment>
<feature type="modified residue" description="4-aspartylphosphate" evidence="1">
    <location>
        <position position="55"/>
    </location>
</feature>
<dbReference type="SMART" id="SM00850">
    <property type="entry name" value="LytTR"/>
    <property type="match status" value="1"/>
</dbReference>
<evidence type="ECO:0000259" key="3">
    <source>
        <dbReference type="PROSITE" id="PS50930"/>
    </source>
</evidence>
<dbReference type="GO" id="GO:0003677">
    <property type="term" value="F:DNA binding"/>
    <property type="evidence" value="ECO:0007669"/>
    <property type="project" value="UniProtKB-KW"/>
</dbReference>
<protein>
    <submittedName>
        <fullName evidence="4">LytTR family DNA-binding domain-containing protein</fullName>
    </submittedName>
</protein>
<organism evidence="4 5">
    <name type="scientific">Pontibacter populi</name>
    <dbReference type="NCBI Taxonomy" id="890055"/>
    <lineage>
        <taxon>Bacteria</taxon>
        <taxon>Pseudomonadati</taxon>
        <taxon>Bacteroidota</taxon>
        <taxon>Cytophagia</taxon>
        <taxon>Cytophagales</taxon>
        <taxon>Hymenobacteraceae</taxon>
        <taxon>Pontibacter</taxon>
    </lineage>
</organism>
<dbReference type="Gene3D" id="2.40.50.1020">
    <property type="entry name" value="LytTr DNA-binding domain"/>
    <property type="match status" value="1"/>
</dbReference>
<dbReference type="PANTHER" id="PTHR37299">
    <property type="entry name" value="TRANSCRIPTIONAL REGULATOR-RELATED"/>
    <property type="match status" value="1"/>
</dbReference>
<dbReference type="RefSeq" id="WP_350414324.1">
    <property type="nucleotide sequence ID" value="NZ_JBEOKT010000025.1"/>
</dbReference>
<feature type="domain" description="Response regulatory" evidence="2">
    <location>
        <begin position="2"/>
        <end position="115"/>
    </location>
</feature>
<feature type="domain" description="HTH LytTR-type" evidence="3">
    <location>
        <begin position="148"/>
        <end position="255"/>
    </location>
</feature>
<evidence type="ECO:0000256" key="1">
    <source>
        <dbReference type="PROSITE-ProRule" id="PRU00169"/>
    </source>
</evidence>
<dbReference type="Pfam" id="PF00072">
    <property type="entry name" value="Response_reg"/>
    <property type="match status" value="1"/>
</dbReference>
<evidence type="ECO:0000313" key="5">
    <source>
        <dbReference type="Proteomes" id="UP001476807"/>
    </source>
</evidence>
<evidence type="ECO:0000259" key="2">
    <source>
        <dbReference type="PROSITE" id="PS50110"/>
    </source>
</evidence>
<dbReference type="InterPro" id="IPR007492">
    <property type="entry name" value="LytTR_DNA-bd_dom"/>
</dbReference>
<dbReference type="PROSITE" id="PS50110">
    <property type="entry name" value="RESPONSE_REGULATORY"/>
    <property type="match status" value="1"/>
</dbReference>
<dbReference type="Pfam" id="PF04397">
    <property type="entry name" value="LytTR"/>
    <property type="match status" value="1"/>
</dbReference>
<keyword evidence="4" id="KW-0238">DNA-binding</keyword>
<dbReference type="SMART" id="SM00448">
    <property type="entry name" value="REC"/>
    <property type="match status" value="1"/>
</dbReference>
<proteinExistence type="predicted"/>
<dbReference type="EMBL" id="JBEOKT010000025">
    <property type="protein sequence ID" value="MER2999494.1"/>
    <property type="molecule type" value="Genomic_DNA"/>
</dbReference>
<dbReference type="Proteomes" id="UP001476807">
    <property type="component" value="Unassembled WGS sequence"/>
</dbReference>
<name>A0ABV1RYL7_9BACT</name>
<dbReference type="SUPFAM" id="SSF52172">
    <property type="entry name" value="CheY-like"/>
    <property type="match status" value="1"/>
</dbReference>
<dbReference type="InterPro" id="IPR046947">
    <property type="entry name" value="LytR-like"/>
</dbReference>
<keyword evidence="5" id="KW-1185">Reference proteome</keyword>
<dbReference type="InterPro" id="IPR001789">
    <property type="entry name" value="Sig_transdc_resp-reg_receiver"/>
</dbReference>
<dbReference type="InterPro" id="IPR011006">
    <property type="entry name" value="CheY-like_superfamily"/>
</dbReference>
<gene>
    <name evidence="4" type="ORF">ABS362_18225</name>
</gene>
<dbReference type="PANTHER" id="PTHR37299:SF1">
    <property type="entry name" value="STAGE 0 SPORULATION PROTEIN A HOMOLOG"/>
    <property type="match status" value="1"/>
</dbReference>
<keyword evidence="1" id="KW-0597">Phosphoprotein</keyword>